<dbReference type="AlphaFoldDB" id="A0A1F5KDV6"/>
<evidence type="ECO:0000313" key="2">
    <source>
        <dbReference type="Proteomes" id="UP000176527"/>
    </source>
</evidence>
<dbReference type="Proteomes" id="UP000176527">
    <property type="component" value="Unassembled WGS sequence"/>
</dbReference>
<dbReference type="EMBL" id="MFDE01000008">
    <property type="protein sequence ID" value="OGE38955.1"/>
    <property type="molecule type" value="Genomic_DNA"/>
</dbReference>
<comment type="caution">
    <text evidence="1">The sequence shown here is derived from an EMBL/GenBank/DDBJ whole genome shotgun (WGS) entry which is preliminary data.</text>
</comment>
<sequence>MVVEVAYLVGVDETGCILEKGDLIIDDRNDRVHSPLHEKGVYTSIGSVRVKAILLDMAADLEKRTPGSEFLERRGDLFFEMRQVYRAIGQLRFTVGDMSIDTGTNIKQSFHRGVFSLIHNGPEGYSFTPYSYEYRDVKSLRLPLQHSMRPEGLVFHSYQYDFSQLLKK</sequence>
<proteinExistence type="predicted"/>
<protein>
    <submittedName>
        <fullName evidence="1">Uncharacterized protein</fullName>
    </submittedName>
</protein>
<reference evidence="1 2" key="1">
    <citation type="journal article" date="2016" name="Nat. Commun.">
        <title>Thousands of microbial genomes shed light on interconnected biogeochemical processes in an aquifer system.</title>
        <authorList>
            <person name="Anantharaman K."/>
            <person name="Brown C.T."/>
            <person name="Hug L.A."/>
            <person name="Sharon I."/>
            <person name="Castelle C.J."/>
            <person name="Probst A.J."/>
            <person name="Thomas B.C."/>
            <person name="Singh A."/>
            <person name="Wilkins M.J."/>
            <person name="Karaoz U."/>
            <person name="Brodie E.L."/>
            <person name="Williams K.H."/>
            <person name="Hubbard S.S."/>
            <person name="Banfield J.F."/>
        </authorList>
    </citation>
    <scope>NUCLEOTIDE SEQUENCE [LARGE SCALE GENOMIC DNA]</scope>
</reference>
<accession>A0A1F5KDV6</accession>
<name>A0A1F5KDV6_9BACT</name>
<gene>
    <name evidence="1" type="ORF">A3F00_01970</name>
</gene>
<organism evidence="1 2">
    <name type="scientific">Candidatus Daviesbacteria bacterium RIFCSPHIGHO2_12_FULL_37_11</name>
    <dbReference type="NCBI Taxonomy" id="1797777"/>
    <lineage>
        <taxon>Bacteria</taxon>
        <taxon>Candidatus Daviesiibacteriota</taxon>
    </lineage>
</organism>
<evidence type="ECO:0000313" key="1">
    <source>
        <dbReference type="EMBL" id="OGE38955.1"/>
    </source>
</evidence>